<dbReference type="InterPro" id="IPR036397">
    <property type="entry name" value="RNaseH_sf"/>
</dbReference>
<dbReference type="AlphaFoldDB" id="A0A3B5A6C7"/>
<dbReference type="STRING" id="144197.ENSSPAP00000013514"/>
<reference evidence="2" key="1">
    <citation type="submission" date="2023-09" db="UniProtKB">
        <authorList>
            <consortium name="Ensembl"/>
        </authorList>
    </citation>
    <scope>IDENTIFICATION</scope>
</reference>
<name>A0A3B5A6C7_9TELE</name>
<dbReference type="Ensembl" id="ENSSPAT00000013741.1">
    <property type="protein sequence ID" value="ENSSPAP00000013514.1"/>
    <property type="gene ID" value="ENSSPAG00000010239.1"/>
</dbReference>
<accession>A0A3B5A6C7</accession>
<sequence>VKPRLLFPLIRTLLIHSFSPIVKHRGGSVMTWSAKGVGEMTFIDGTTNTCGYIKIPADKMTPSPQKLGRRVILQHSNDPKHPAKITQEFLKKRKVKTMTLPRMSPDLSPIEHLWGFYRERWSNTTPPAKSS</sequence>
<evidence type="ECO:0000259" key="1">
    <source>
        <dbReference type="Pfam" id="PF13358"/>
    </source>
</evidence>
<organism evidence="2">
    <name type="scientific">Stegastes partitus</name>
    <name type="common">bicolor damselfish</name>
    <dbReference type="NCBI Taxonomy" id="144197"/>
    <lineage>
        <taxon>Eukaryota</taxon>
        <taxon>Metazoa</taxon>
        <taxon>Chordata</taxon>
        <taxon>Craniata</taxon>
        <taxon>Vertebrata</taxon>
        <taxon>Euteleostomi</taxon>
        <taxon>Actinopterygii</taxon>
        <taxon>Neopterygii</taxon>
        <taxon>Teleostei</taxon>
        <taxon>Neoteleostei</taxon>
        <taxon>Acanthomorphata</taxon>
        <taxon>Ovalentaria</taxon>
        <taxon>Pomacentridae</taxon>
        <taxon>Stegastes</taxon>
    </lineage>
</organism>
<evidence type="ECO:0000313" key="2">
    <source>
        <dbReference type="Ensembl" id="ENSSPAP00000013514.1"/>
    </source>
</evidence>
<dbReference type="Gene3D" id="3.30.420.10">
    <property type="entry name" value="Ribonuclease H-like superfamily/Ribonuclease H"/>
    <property type="match status" value="1"/>
</dbReference>
<protein>
    <recommendedName>
        <fullName evidence="1">Tc1-like transposase DDE domain-containing protein</fullName>
    </recommendedName>
</protein>
<proteinExistence type="predicted"/>
<dbReference type="Pfam" id="PF13358">
    <property type="entry name" value="DDE_3"/>
    <property type="match status" value="1"/>
</dbReference>
<feature type="domain" description="Tc1-like transposase DDE" evidence="1">
    <location>
        <begin position="57"/>
        <end position="124"/>
    </location>
</feature>
<dbReference type="InterPro" id="IPR038717">
    <property type="entry name" value="Tc1-like_DDE_dom"/>
</dbReference>
<dbReference type="GeneTree" id="ENSGT01150000287007"/>
<dbReference type="GO" id="GO:0003676">
    <property type="term" value="F:nucleic acid binding"/>
    <property type="evidence" value="ECO:0007669"/>
    <property type="project" value="InterPro"/>
</dbReference>